<reference evidence="1 2" key="1">
    <citation type="submission" date="2013-07" db="EMBL/GenBank/DDBJ databases">
        <title>The Genome Sequence of Cryptococcus heveanensis BCC8398.</title>
        <authorList>
            <consortium name="The Broad Institute Genome Sequencing Platform"/>
            <person name="Cuomo C."/>
            <person name="Litvintseva A."/>
            <person name="Chen Y."/>
            <person name="Heitman J."/>
            <person name="Sun S."/>
            <person name="Springer D."/>
            <person name="Dromer F."/>
            <person name="Young S.K."/>
            <person name="Zeng Q."/>
            <person name="Gargeya S."/>
            <person name="Fitzgerald M."/>
            <person name="Abouelleil A."/>
            <person name="Alvarado L."/>
            <person name="Berlin A.M."/>
            <person name="Chapman S.B."/>
            <person name="Dewar J."/>
            <person name="Goldberg J."/>
            <person name="Griggs A."/>
            <person name="Gujja S."/>
            <person name="Hansen M."/>
            <person name="Howarth C."/>
            <person name="Imamovic A."/>
            <person name="Larimer J."/>
            <person name="McCowan C."/>
            <person name="Murphy C."/>
            <person name="Pearson M."/>
            <person name="Priest M."/>
            <person name="Roberts A."/>
            <person name="Saif S."/>
            <person name="Shea T."/>
            <person name="Sykes S."/>
            <person name="Wortman J."/>
            <person name="Nusbaum C."/>
            <person name="Birren B."/>
        </authorList>
    </citation>
    <scope>NUCLEOTIDE SEQUENCE [LARGE SCALE GENOMIC DNA]</scope>
    <source>
        <strain evidence="1 2">BCC8398</strain>
    </source>
</reference>
<dbReference type="InterPro" id="IPR029000">
    <property type="entry name" value="Cyclophilin-like_dom_sf"/>
</dbReference>
<reference evidence="2" key="2">
    <citation type="submission" date="2013-12" db="EMBL/GenBank/DDBJ databases">
        <title>Evolution of pathogenesis and genome organization in the Tremellales.</title>
        <authorList>
            <person name="Cuomo C."/>
            <person name="Litvintseva A."/>
            <person name="Heitman J."/>
            <person name="Chen Y."/>
            <person name="Sun S."/>
            <person name="Springer D."/>
            <person name="Dromer F."/>
            <person name="Young S."/>
            <person name="Zeng Q."/>
            <person name="Chapman S."/>
            <person name="Gujja S."/>
            <person name="Saif S."/>
            <person name="Birren B."/>
        </authorList>
    </citation>
    <scope>NUCLEOTIDE SEQUENCE [LARGE SCALE GENOMIC DNA]</scope>
    <source>
        <strain evidence="2">BCC8398</strain>
    </source>
</reference>
<dbReference type="AlphaFoldDB" id="A0A1B9GR75"/>
<organism evidence="1 2">
    <name type="scientific">Kwoniella heveanensis BCC8398</name>
    <dbReference type="NCBI Taxonomy" id="1296120"/>
    <lineage>
        <taxon>Eukaryota</taxon>
        <taxon>Fungi</taxon>
        <taxon>Dikarya</taxon>
        <taxon>Basidiomycota</taxon>
        <taxon>Agaricomycotina</taxon>
        <taxon>Tremellomycetes</taxon>
        <taxon>Tremellales</taxon>
        <taxon>Cryptococcaceae</taxon>
        <taxon>Kwoniella</taxon>
    </lineage>
</organism>
<keyword evidence="2" id="KW-1185">Reference proteome</keyword>
<accession>A0A1B9GR75</accession>
<protein>
    <submittedName>
        <fullName evidence="1">Uncharacterized protein</fullName>
    </submittedName>
</protein>
<proteinExistence type="predicted"/>
<dbReference type="EMBL" id="KI669505">
    <property type="protein sequence ID" value="OCF33365.1"/>
    <property type="molecule type" value="Genomic_DNA"/>
</dbReference>
<evidence type="ECO:0000313" key="1">
    <source>
        <dbReference type="EMBL" id="OCF33365.1"/>
    </source>
</evidence>
<name>A0A1B9GR75_9TREE</name>
<dbReference type="Gene3D" id="2.40.100.10">
    <property type="entry name" value="Cyclophilin-like"/>
    <property type="match status" value="1"/>
</dbReference>
<evidence type="ECO:0000313" key="2">
    <source>
        <dbReference type="Proteomes" id="UP000092666"/>
    </source>
</evidence>
<gene>
    <name evidence="1" type="ORF">I316_04784</name>
</gene>
<sequence>GKHVVFGEVASDASFKVVKEIEARGNKDGKPLKDKIVVVQCGAV</sequence>
<dbReference type="Proteomes" id="UP000092666">
    <property type="component" value="Unassembled WGS sequence"/>
</dbReference>
<feature type="non-terminal residue" evidence="1">
    <location>
        <position position="1"/>
    </location>
</feature>
<dbReference type="SUPFAM" id="SSF50891">
    <property type="entry name" value="Cyclophilin-like"/>
    <property type="match status" value="1"/>
</dbReference>